<keyword evidence="1" id="KW-1133">Transmembrane helix</keyword>
<dbReference type="RefSeq" id="WP_343886846.1">
    <property type="nucleotide sequence ID" value="NZ_BAAAKI010000024.1"/>
</dbReference>
<proteinExistence type="predicted"/>
<accession>A0ABW1X4Q0</accession>
<feature type="transmembrane region" description="Helical" evidence="1">
    <location>
        <begin position="125"/>
        <end position="141"/>
    </location>
</feature>
<evidence type="ECO:0000313" key="2">
    <source>
        <dbReference type="EMBL" id="MFC6398023.1"/>
    </source>
</evidence>
<keyword evidence="1" id="KW-0812">Transmembrane</keyword>
<reference evidence="3" key="1">
    <citation type="journal article" date="2019" name="Int. J. Syst. Evol. Microbiol.">
        <title>The Global Catalogue of Microorganisms (GCM) 10K type strain sequencing project: providing services to taxonomists for standard genome sequencing and annotation.</title>
        <authorList>
            <consortium name="The Broad Institute Genomics Platform"/>
            <consortium name="The Broad Institute Genome Sequencing Center for Infectious Disease"/>
            <person name="Wu L."/>
            <person name="Ma J."/>
        </authorList>
    </citation>
    <scope>NUCLEOTIDE SEQUENCE [LARGE SCALE GENOMIC DNA]</scope>
    <source>
        <strain evidence="3">CGMCC 1.15277</strain>
    </source>
</reference>
<evidence type="ECO:0000313" key="3">
    <source>
        <dbReference type="Proteomes" id="UP001596266"/>
    </source>
</evidence>
<comment type="caution">
    <text evidence="2">The sequence shown here is derived from an EMBL/GenBank/DDBJ whole genome shotgun (WGS) entry which is preliminary data.</text>
</comment>
<dbReference type="PANTHER" id="PTHR35007">
    <property type="entry name" value="INTEGRAL MEMBRANE PROTEIN-RELATED"/>
    <property type="match status" value="1"/>
</dbReference>
<feature type="transmembrane region" description="Helical" evidence="1">
    <location>
        <begin position="99"/>
        <end position="119"/>
    </location>
</feature>
<protein>
    <submittedName>
        <fullName evidence="2">Type II secretion system F family protein</fullName>
    </submittedName>
</protein>
<organism evidence="2 3">
    <name type="scientific">Luteococcus sanguinis</name>
    <dbReference type="NCBI Taxonomy" id="174038"/>
    <lineage>
        <taxon>Bacteria</taxon>
        <taxon>Bacillati</taxon>
        <taxon>Actinomycetota</taxon>
        <taxon>Actinomycetes</taxon>
        <taxon>Propionibacteriales</taxon>
        <taxon>Propionibacteriaceae</taxon>
        <taxon>Luteococcus</taxon>
    </lineage>
</organism>
<feature type="transmembrane region" description="Helical" evidence="1">
    <location>
        <begin position="6"/>
        <end position="27"/>
    </location>
</feature>
<sequence>MRDPIFGLVVLSGMACALGLFVIGLSFTRRPPRLADALAALDDSRPTRTVVEVATGDQDWATRFGSALERRLRVPVSDRVRSSLALQGRTVGDWLTQKAILGLLGLAAPPLAVALMVGAGGLAQPVPLVVSLALGAVGWFYPDLAIRGARRATHADAAESLHTLFDLVTLERLANQSSTQALASAAAMSDAPIFQRIRTCIERARLEQRPPWTHLKALADELELPEIADMADVMRLDDQGAPLADVMRARVRELRDAHLTREKQAAHEVSERMTVWMVIPSLVFGLLFLTPPLLRLSGLG</sequence>
<dbReference type="PANTHER" id="PTHR35007:SF1">
    <property type="entry name" value="PILUS ASSEMBLY PROTEIN"/>
    <property type="match status" value="1"/>
</dbReference>
<dbReference type="PROSITE" id="PS51257">
    <property type="entry name" value="PROKAR_LIPOPROTEIN"/>
    <property type="match status" value="1"/>
</dbReference>
<name>A0ABW1X4Q0_9ACTN</name>
<dbReference type="Proteomes" id="UP001596266">
    <property type="component" value="Unassembled WGS sequence"/>
</dbReference>
<feature type="transmembrane region" description="Helical" evidence="1">
    <location>
        <begin position="273"/>
        <end position="294"/>
    </location>
</feature>
<keyword evidence="3" id="KW-1185">Reference proteome</keyword>
<dbReference type="EMBL" id="JBHSUA010000025">
    <property type="protein sequence ID" value="MFC6398023.1"/>
    <property type="molecule type" value="Genomic_DNA"/>
</dbReference>
<evidence type="ECO:0000256" key="1">
    <source>
        <dbReference type="SAM" id="Phobius"/>
    </source>
</evidence>
<keyword evidence="1" id="KW-0472">Membrane</keyword>
<gene>
    <name evidence="2" type="ORF">ACFP57_13665</name>
</gene>